<gene>
    <name evidence="1" type="ORF">RBB81_21460</name>
</gene>
<accession>A0AAU7Z021</accession>
<name>A0AAU7Z021_9BACT</name>
<sequence>MTTRETLVKELEQLNTAIDFNSKQGLKLLSEYAGVGTVVANKEMIFFEDDHARLLRRRDAVLRSLEAIPD</sequence>
<reference evidence="1" key="2">
    <citation type="journal article" date="2024" name="Environ. Microbiol.">
        <title>Genome analysis and description of Tunturibacter gen. nov. expands the diversity of Terriglobia in tundra soils.</title>
        <authorList>
            <person name="Messyasz A."/>
            <person name="Mannisto M.K."/>
            <person name="Kerkhof L.J."/>
            <person name="Haggblom M.M."/>
        </authorList>
    </citation>
    <scope>NUCLEOTIDE SEQUENCE</scope>
    <source>
        <strain evidence="1">M8UP39</strain>
    </source>
</reference>
<dbReference type="AlphaFoldDB" id="A0AAU7Z021"/>
<protein>
    <submittedName>
        <fullName evidence="1">Uncharacterized protein</fullName>
    </submittedName>
</protein>
<evidence type="ECO:0000313" key="1">
    <source>
        <dbReference type="EMBL" id="XCB22117.1"/>
    </source>
</evidence>
<dbReference type="KEGG" id="tgi:RBB81_21460"/>
<reference evidence="1" key="1">
    <citation type="submission" date="2023-08" db="EMBL/GenBank/DDBJ databases">
        <authorList>
            <person name="Messyasz A."/>
            <person name="Mannisto M.K."/>
            <person name="Kerkhof L.J."/>
            <person name="Haggblom M."/>
        </authorList>
    </citation>
    <scope>NUCLEOTIDE SEQUENCE</scope>
    <source>
        <strain evidence="1">M8UP39</strain>
    </source>
</reference>
<organism evidence="1">
    <name type="scientific">Tunturiibacter gelidiferens</name>
    <dbReference type="NCBI Taxonomy" id="3069689"/>
    <lineage>
        <taxon>Bacteria</taxon>
        <taxon>Pseudomonadati</taxon>
        <taxon>Acidobacteriota</taxon>
        <taxon>Terriglobia</taxon>
        <taxon>Terriglobales</taxon>
        <taxon>Acidobacteriaceae</taxon>
        <taxon>Tunturiibacter</taxon>
    </lineage>
</organism>
<dbReference type="RefSeq" id="WP_353072112.1">
    <property type="nucleotide sequence ID" value="NZ_CP132938.1"/>
</dbReference>
<proteinExistence type="predicted"/>
<dbReference type="EMBL" id="CP132938">
    <property type="protein sequence ID" value="XCB22117.1"/>
    <property type="molecule type" value="Genomic_DNA"/>
</dbReference>